<feature type="domain" description="Methyl-accepting transducer" evidence="11">
    <location>
        <begin position="386"/>
        <end position="643"/>
    </location>
</feature>
<evidence type="ECO:0000256" key="7">
    <source>
        <dbReference type="ARBA" id="ARBA00023224"/>
    </source>
</evidence>
<dbReference type="SUPFAM" id="SSF58104">
    <property type="entry name" value="Methyl-accepting chemotaxis protein (MCP) signaling domain"/>
    <property type="match status" value="1"/>
</dbReference>
<keyword evidence="2" id="KW-1003">Cell membrane</keyword>
<dbReference type="InterPro" id="IPR029151">
    <property type="entry name" value="Sensor-like_sf"/>
</dbReference>
<keyword evidence="14" id="KW-1185">Reference proteome</keyword>
<dbReference type="InterPro" id="IPR004089">
    <property type="entry name" value="MCPsignal_dom"/>
</dbReference>
<feature type="domain" description="HAMP" evidence="12">
    <location>
        <begin position="315"/>
        <end position="367"/>
    </location>
</feature>
<dbReference type="Pfam" id="PF00015">
    <property type="entry name" value="MCPsignal"/>
    <property type="match status" value="1"/>
</dbReference>
<dbReference type="PANTHER" id="PTHR32089">
    <property type="entry name" value="METHYL-ACCEPTING CHEMOTAXIS PROTEIN MCPB"/>
    <property type="match status" value="1"/>
</dbReference>
<protein>
    <submittedName>
        <fullName evidence="13">Methyl-accepting chemotaxis protein</fullName>
    </submittedName>
</protein>
<evidence type="ECO:0000256" key="1">
    <source>
        <dbReference type="ARBA" id="ARBA00004651"/>
    </source>
</evidence>
<dbReference type="GO" id="GO:0006935">
    <property type="term" value="P:chemotaxis"/>
    <property type="evidence" value="ECO:0007669"/>
    <property type="project" value="UniProtKB-KW"/>
</dbReference>
<evidence type="ECO:0000259" key="11">
    <source>
        <dbReference type="PROSITE" id="PS50111"/>
    </source>
</evidence>
<dbReference type="GO" id="GO:0005886">
    <property type="term" value="C:plasma membrane"/>
    <property type="evidence" value="ECO:0007669"/>
    <property type="project" value="UniProtKB-SubCell"/>
</dbReference>
<evidence type="ECO:0000256" key="10">
    <source>
        <dbReference type="SAM" id="Phobius"/>
    </source>
</evidence>
<dbReference type="Gene3D" id="1.10.287.950">
    <property type="entry name" value="Methyl-accepting chemotaxis protein"/>
    <property type="match status" value="1"/>
</dbReference>
<dbReference type="Proteomes" id="UP000595897">
    <property type="component" value="Chromosome"/>
</dbReference>
<keyword evidence="4 10" id="KW-0812">Transmembrane</keyword>
<dbReference type="SMART" id="SM00283">
    <property type="entry name" value="MA"/>
    <property type="match status" value="1"/>
</dbReference>
<dbReference type="InterPro" id="IPR033479">
    <property type="entry name" value="dCache_1"/>
</dbReference>
<dbReference type="CDD" id="cd06225">
    <property type="entry name" value="HAMP"/>
    <property type="match status" value="1"/>
</dbReference>
<accession>A0A7R7IBU4</accession>
<proteinExistence type="inferred from homology"/>
<dbReference type="PANTHER" id="PTHR32089:SF112">
    <property type="entry name" value="LYSOZYME-LIKE PROTEIN-RELATED"/>
    <property type="match status" value="1"/>
</dbReference>
<feature type="transmembrane region" description="Helical" evidence="10">
    <location>
        <begin position="12"/>
        <end position="32"/>
    </location>
</feature>
<name>A0A7R7IBU4_9FIRM</name>
<dbReference type="KEGG" id="ahb:bsdtb5_05040"/>
<dbReference type="SUPFAM" id="SSF103190">
    <property type="entry name" value="Sensory domain-like"/>
    <property type="match status" value="1"/>
</dbReference>
<dbReference type="Gene3D" id="3.30.450.20">
    <property type="entry name" value="PAS domain"/>
    <property type="match status" value="1"/>
</dbReference>
<keyword evidence="5 10" id="KW-1133">Transmembrane helix</keyword>
<dbReference type="PROSITE" id="PS50885">
    <property type="entry name" value="HAMP"/>
    <property type="match status" value="1"/>
</dbReference>
<dbReference type="RefSeq" id="WP_330611912.1">
    <property type="nucleotide sequence ID" value="NZ_AP024169.1"/>
</dbReference>
<comment type="similarity">
    <text evidence="8">Belongs to the methyl-accepting chemotaxis (MCP) protein family.</text>
</comment>
<keyword evidence="7 9" id="KW-0807">Transducer</keyword>
<dbReference type="CDD" id="cd12912">
    <property type="entry name" value="PDC2_MCP_like"/>
    <property type="match status" value="1"/>
</dbReference>
<evidence type="ECO:0000256" key="3">
    <source>
        <dbReference type="ARBA" id="ARBA00022500"/>
    </source>
</evidence>
<keyword evidence="6 10" id="KW-0472">Membrane</keyword>
<sequence length="672" mass="72788">MYRKLSFKMKLLVSILPAVIIAMLVLSFTAFFQFRKTIEKQIIDNRVEATNKLSENINTWIEGKLLEVRSAANSPTAKLIQSDINAVDKFNADRIQFLDKNYPGEYDNASATLFNNDGISRAQYSNGKAVLGDVSEKPWYQTLMSGVPYNISNPVVSKGTGKTLIVIGVPIKNEADKSIGTMISGVNLSYIQDKVKAFKFGTKGYGLLIGKDGTILVHPDESLIMKSNISDVADSNMTSLGKEMMKKDFGTYRFTSDKGKFIVFYNRVPLAGWSVASVVSEKELFASSEKMMNTLLLITFPIVIMIGAIIMLVATRIASPLVKLSTFSEQIALGDLTKQLDFNTNDEIGKVGNSLNNTVGRLKEMITAIGDSANEVSILSNSLVVTTSESLRGTDEVARSMQEIAEGAVIQAESAGKALTGTEELVNAIKEISHKCDYMINVVDESKKVSSSGSEGVKQAVQSIEAIAATNSYNVEQTQKLLEESREIGQIVDVINDIANQTNLLALNAAIEAARAGEQGKGFAVVAEQVRILAEQSSTASNKISELIGGVQKQIEMIADKMNSGTNEVIHGVDVATLVGKNFEEIEKVFGEINSIVLEVSEAANIMTDKANITNEVISNVAAVAEENSAATEQVTASNEEQTACMHQLGDTTSNLEELVEKLKGTVDKFKV</sequence>
<reference evidence="13 14" key="1">
    <citation type="submission" date="2020-11" db="EMBL/GenBank/DDBJ databases">
        <title>Draft genome sequencing of a Lachnospiraceae strain isolated from anoxic soil subjected to BSD treatment.</title>
        <authorList>
            <person name="Uek A."/>
            <person name="Tonouchi A."/>
        </authorList>
    </citation>
    <scope>NUCLEOTIDE SEQUENCE [LARGE SCALE GENOMIC DNA]</scope>
    <source>
        <strain evidence="13 14">TB5</strain>
    </source>
</reference>
<dbReference type="Pfam" id="PF00672">
    <property type="entry name" value="HAMP"/>
    <property type="match status" value="1"/>
</dbReference>
<keyword evidence="3" id="KW-0145">Chemotaxis</keyword>
<evidence type="ECO:0000256" key="4">
    <source>
        <dbReference type="ARBA" id="ARBA00022692"/>
    </source>
</evidence>
<dbReference type="InterPro" id="IPR003660">
    <property type="entry name" value="HAMP_dom"/>
</dbReference>
<dbReference type="Pfam" id="PF02743">
    <property type="entry name" value="dCache_1"/>
    <property type="match status" value="1"/>
</dbReference>
<dbReference type="GO" id="GO:0007165">
    <property type="term" value="P:signal transduction"/>
    <property type="evidence" value="ECO:0007669"/>
    <property type="project" value="UniProtKB-KW"/>
</dbReference>
<dbReference type="Gene3D" id="6.10.340.10">
    <property type="match status" value="1"/>
</dbReference>
<comment type="subcellular location">
    <subcellularLocation>
        <location evidence="1">Cell membrane</location>
        <topology evidence="1">Multi-pass membrane protein</topology>
    </subcellularLocation>
</comment>
<evidence type="ECO:0000313" key="14">
    <source>
        <dbReference type="Proteomes" id="UP000595897"/>
    </source>
</evidence>
<evidence type="ECO:0000256" key="6">
    <source>
        <dbReference type="ARBA" id="ARBA00023136"/>
    </source>
</evidence>
<evidence type="ECO:0000259" key="12">
    <source>
        <dbReference type="PROSITE" id="PS50885"/>
    </source>
</evidence>
<evidence type="ECO:0000256" key="8">
    <source>
        <dbReference type="ARBA" id="ARBA00029447"/>
    </source>
</evidence>
<organism evidence="13 14">
    <name type="scientific">Anaeromicropila herbilytica</name>
    <dbReference type="NCBI Taxonomy" id="2785025"/>
    <lineage>
        <taxon>Bacteria</taxon>
        <taxon>Bacillati</taxon>
        <taxon>Bacillota</taxon>
        <taxon>Clostridia</taxon>
        <taxon>Lachnospirales</taxon>
        <taxon>Lachnospiraceae</taxon>
        <taxon>Anaeromicropila</taxon>
    </lineage>
</organism>
<evidence type="ECO:0000313" key="13">
    <source>
        <dbReference type="EMBL" id="BCN29209.1"/>
    </source>
</evidence>
<dbReference type="SMART" id="SM00304">
    <property type="entry name" value="HAMP"/>
    <property type="match status" value="1"/>
</dbReference>
<dbReference type="CDD" id="cd11386">
    <property type="entry name" value="MCP_signal"/>
    <property type="match status" value="1"/>
</dbReference>
<evidence type="ECO:0000256" key="9">
    <source>
        <dbReference type="PROSITE-ProRule" id="PRU00284"/>
    </source>
</evidence>
<evidence type="ECO:0000256" key="2">
    <source>
        <dbReference type="ARBA" id="ARBA00022475"/>
    </source>
</evidence>
<dbReference type="PROSITE" id="PS50111">
    <property type="entry name" value="CHEMOTAXIS_TRANSDUC_2"/>
    <property type="match status" value="1"/>
</dbReference>
<evidence type="ECO:0000256" key="5">
    <source>
        <dbReference type="ARBA" id="ARBA00022989"/>
    </source>
</evidence>
<dbReference type="AlphaFoldDB" id="A0A7R7IBU4"/>
<dbReference type="EMBL" id="AP024169">
    <property type="protein sequence ID" value="BCN29209.1"/>
    <property type="molecule type" value="Genomic_DNA"/>
</dbReference>
<feature type="transmembrane region" description="Helical" evidence="10">
    <location>
        <begin position="295"/>
        <end position="314"/>
    </location>
</feature>
<gene>
    <name evidence="13" type="ORF">bsdtb5_05040</name>
</gene>